<name>A0A6G9GUR4_9ACTN</name>
<gene>
    <name evidence="1" type="ORF">HA039_06340</name>
</gene>
<dbReference type="KEGG" id="slia:HA039_06340"/>
<evidence type="ECO:0008006" key="3">
    <source>
        <dbReference type="Google" id="ProtNLM"/>
    </source>
</evidence>
<protein>
    <recommendedName>
        <fullName evidence="3">Restriction endonuclease</fullName>
    </recommendedName>
</protein>
<evidence type="ECO:0000313" key="2">
    <source>
        <dbReference type="Proteomes" id="UP000501179"/>
    </source>
</evidence>
<keyword evidence="2" id="KW-1185">Reference proteome</keyword>
<dbReference type="AlphaFoldDB" id="A0A6G9GUR4"/>
<sequence length="237" mass="24676">MAESVPVRCPACSRSHTFVPTVYPCACGAPVEPPLLRGAAAEPVTHRTWTDEWVRVRCAACGRQDHWPRPELGCPCGSVLRIPVREAGGTGALTAPAGPATPPPARAAAAQRPTFRPVTIRTARDVVTGAALYLRWLGFQGVVQAAEQPASGIDLRGPDVVAQVDPTTSPASLRSVECLWLNGLNASAVGVFFALAGYAPDARARADSLGVPLFVMDLTGAPQPVNDPADELVATGG</sequence>
<accession>A0A6G9GUR4</accession>
<evidence type="ECO:0000313" key="1">
    <source>
        <dbReference type="EMBL" id="QIQ01965.1"/>
    </source>
</evidence>
<organism evidence="1 2">
    <name type="scientific">Streptomyces liangshanensis</name>
    <dbReference type="NCBI Taxonomy" id="2717324"/>
    <lineage>
        <taxon>Bacteria</taxon>
        <taxon>Bacillati</taxon>
        <taxon>Actinomycetota</taxon>
        <taxon>Actinomycetes</taxon>
        <taxon>Kitasatosporales</taxon>
        <taxon>Streptomycetaceae</taxon>
        <taxon>Streptomyces</taxon>
    </lineage>
</organism>
<proteinExistence type="predicted"/>
<dbReference type="Proteomes" id="UP000501179">
    <property type="component" value="Chromosome"/>
</dbReference>
<reference evidence="1 2" key="1">
    <citation type="submission" date="2020-03" db="EMBL/GenBank/DDBJ databases">
        <title>A novel species.</title>
        <authorList>
            <person name="Gao J."/>
        </authorList>
    </citation>
    <scope>NUCLEOTIDE SEQUENCE [LARGE SCALE GENOMIC DNA]</scope>
    <source>
        <strain evidence="1 2">QMT-12</strain>
    </source>
</reference>
<dbReference type="RefSeq" id="WP_167025010.1">
    <property type="nucleotide sequence ID" value="NZ_CP050177.1"/>
</dbReference>
<dbReference type="EMBL" id="CP050177">
    <property type="protein sequence ID" value="QIQ01965.1"/>
    <property type="molecule type" value="Genomic_DNA"/>
</dbReference>